<dbReference type="GO" id="GO:0007623">
    <property type="term" value="P:circadian rhythm"/>
    <property type="evidence" value="ECO:0007669"/>
    <property type="project" value="EnsemblPlants"/>
</dbReference>
<feature type="domain" description="NF-X1-type" evidence="8">
    <location>
        <begin position="645"/>
        <end position="686"/>
    </location>
</feature>
<evidence type="ECO:0000256" key="4">
    <source>
        <dbReference type="ARBA" id="ARBA00022771"/>
    </source>
</evidence>
<feature type="domain" description="NF-X1-type" evidence="8">
    <location>
        <begin position="539"/>
        <end position="554"/>
    </location>
</feature>
<feature type="domain" description="NF-X1-type" evidence="8">
    <location>
        <begin position="449"/>
        <end position="468"/>
    </location>
</feature>
<dbReference type="GO" id="GO:0005634">
    <property type="term" value="C:nucleus"/>
    <property type="evidence" value="ECO:0000318"/>
    <property type="project" value="GO_Central"/>
</dbReference>
<feature type="domain" description="NF-X1-type" evidence="8">
    <location>
        <begin position="476"/>
        <end position="495"/>
    </location>
</feature>
<dbReference type="GO" id="GO:0045893">
    <property type="term" value="P:positive regulation of DNA-templated transcription"/>
    <property type="evidence" value="ECO:0007669"/>
    <property type="project" value="EnsemblPlants"/>
</dbReference>
<evidence type="ECO:0000259" key="8">
    <source>
        <dbReference type="SMART" id="SM00438"/>
    </source>
</evidence>
<evidence type="ECO:0000256" key="6">
    <source>
        <dbReference type="SAM" id="MobiDB-lite"/>
    </source>
</evidence>
<dbReference type="InterPro" id="IPR000967">
    <property type="entry name" value="Znf_NFX1"/>
</dbReference>
<comment type="similarity">
    <text evidence="1">Belongs to the NFX1 family.</text>
</comment>
<dbReference type="GO" id="GO:0160062">
    <property type="term" value="P:cutin-based cuticle development"/>
    <property type="evidence" value="ECO:0007669"/>
    <property type="project" value="EnsemblPlants"/>
</dbReference>
<dbReference type="PANTHER" id="PTHR12360:SF1">
    <property type="entry name" value="NF-X1-TYPE ZINC FINGER PROTEIN NFXL1"/>
    <property type="match status" value="1"/>
</dbReference>
<dbReference type="GO" id="GO:2000037">
    <property type="term" value="P:regulation of stomatal complex patterning"/>
    <property type="evidence" value="ECO:0007669"/>
    <property type="project" value="EnsemblPlants"/>
</dbReference>
<dbReference type="InterPro" id="IPR034078">
    <property type="entry name" value="NFX1_fam"/>
</dbReference>
<protein>
    <recommendedName>
        <fullName evidence="8">NF-X1-type domain-containing protein</fullName>
    </recommendedName>
</protein>
<dbReference type="GO" id="GO:0006355">
    <property type="term" value="P:regulation of DNA-templated transcription"/>
    <property type="evidence" value="ECO:0000318"/>
    <property type="project" value="GO_Central"/>
</dbReference>
<dbReference type="AlphaFoldDB" id="A0A2R6W4N3"/>
<sequence>MGTSDRPPARAGARAGAWAVPLHSRNPGQGSASSSATVSTSNQVFAADRNLSNKDVTNKVSVAEYEDSDSSEDHEDGKTDLEALQAAIFGEYTGGESLDDLNDAGIAKIRGLLVAARSGGTACLICLERVRATDHVWDCKSGCYAIFHITCIQSWARQALNAAELRALNRLSAESFPGAAAASVRWHCPKCRAEYTSSQIPREYRCFCSKEVNPGSDPWLTPHTCGERCGRQLDGDCGHECKLLCHPGPCPPCPQLVRVSCFCGAKSEVRRCGRSKFSCESPCRKTLACRKHVCEGNCHDGDCAPCTKTDKYSCQCKKEVAVRPCVDSDFRCEHPCERELSCKRHVCERGCHAGACGECKLAGRRSCPCGKKEYKGVGCERAVPTCGSTCEKMLSCSKHRCQERCHTGPCNTTCRIVLVKACHCGGLKKEVPCHQEFLCDRKCQRIRDCTRHPCRKRCCDGDCPPCHEVCGKRLRCKNHKCPAPCHREACAPCPVSVRISCACGVTSFEVPCGMEKDQKPPRCSKRCQIPPRCSHGALCKPHACHYGPCPPCQLPCKAELPCGHKCNKRCHGPRPVPNPEYTLKPKKKKKVFEDPNAVMGRPCPPCVEIITKQCLGQHLGIERMMVCSEAKEFQCGNACGNLQSCGNHFCNKPCHFIQTASGSDRSISLQGTKEADSSDTCEQCPLECQKKRTLCPHPCPLPCHPGDCPPCKVLVKRGCYCETMVHVYDCDSFTAASAKLKAKMLSCGGPCHRKLPNCAHMCSDICHLGPCQMANSCRKKVIVRCECQRLKKEWLCSEVQAAQRASQEEKSRTLIGLLPCDQICLKLAAEKKAKEETEQQLRQRRAKEAEAQVATPSLGKRRKNRYQVESQQETTRFQEFMSAARKVATVAVVVVLVCLVGYFGFKGLLELNTWMNRRDIERMKKRPTYGPRF</sequence>
<feature type="domain" description="NF-X1-type" evidence="8">
    <location>
        <begin position="695"/>
        <end position="713"/>
    </location>
</feature>
<keyword evidence="7" id="KW-1133">Transmembrane helix</keyword>
<dbReference type="CDD" id="cd16697">
    <property type="entry name" value="RING-CH-C4HC3_NFXL1"/>
    <property type="match status" value="1"/>
</dbReference>
<gene>
    <name evidence="9" type="ORF">MARPO_0154s0047</name>
</gene>
<evidence type="ECO:0000313" key="9">
    <source>
        <dbReference type="EMBL" id="PTQ28826.1"/>
    </source>
</evidence>
<dbReference type="PANTHER" id="PTHR12360">
    <property type="entry name" value="NUCLEAR TRANSCRIPTION FACTOR, X-BOX BINDING 1 NFX1"/>
    <property type="match status" value="1"/>
</dbReference>
<dbReference type="CDD" id="cd06008">
    <property type="entry name" value="NF-X1-zinc-finger"/>
    <property type="match status" value="5"/>
</dbReference>
<feature type="transmembrane region" description="Helical" evidence="7">
    <location>
        <begin position="887"/>
        <end position="909"/>
    </location>
</feature>
<reference evidence="10" key="1">
    <citation type="journal article" date="2017" name="Cell">
        <title>Insights into land plant evolution garnered from the Marchantia polymorpha genome.</title>
        <authorList>
            <person name="Bowman J.L."/>
            <person name="Kohchi T."/>
            <person name="Yamato K.T."/>
            <person name="Jenkins J."/>
            <person name="Shu S."/>
            <person name="Ishizaki K."/>
            <person name="Yamaoka S."/>
            <person name="Nishihama R."/>
            <person name="Nakamura Y."/>
            <person name="Berger F."/>
            <person name="Adam C."/>
            <person name="Aki S.S."/>
            <person name="Althoff F."/>
            <person name="Araki T."/>
            <person name="Arteaga-Vazquez M.A."/>
            <person name="Balasubrmanian S."/>
            <person name="Barry K."/>
            <person name="Bauer D."/>
            <person name="Boehm C.R."/>
            <person name="Briginshaw L."/>
            <person name="Caballero-Perez J."/>
            <person name="Catarino B."/>
            <person name="Chen F."/>
            <person name="Chiyoda S."/>
            <person name="Chovatia M."/>
            <person name="Davies K.M."/>
            <person name="Delmans M."/>
            <person name="Demura T."/>
            <person name="Dierschke T."/>
            <person name="Dolan L."/>
            <person name="Dorantes-Acosta A.E."/>
            <person name="Eklund D.M."/>
            <person name="Florent S.N."/>
            <person name="Flores-Sandoval E."/>
            <person name="Fujiyama A."/>
            <person name="Fukuzawa H."/>
            <person name="Galik B."/>
            <person name="Grimanelli D."/>
            <person name="Grimwood J."/>
            <person name="Grossniklaus U."/>
            <person name="Hamada T."/>
            <person name="Haseloff J."/>
            <person name="Hetherington A.J."/>
            <person name="Higo A."/>
            <person name="Hirakawa Y."/>
            <person name="Hundley H.N."/>
            <person name="Ikeda Y."/>
            <person name="Inoue K."/>
            <person name="Inoue S.I."/>
            <person name="Ishida S."/>
            <person name="Jia Q."/>
            <person name="Kakita M."/>
            <person name="Kanazawa T."/>
            <person name="Kawai Y."/>
            <person name="Kawashima T."/>
            <person name="Kennedy M."/>
            <person name="Kinose K."/>
            <person name="Kinoshita T."/>
            <person name="Kohara Y."/>
            <person name="Koide E."/>
            <person name="Komatsu K."/>
            <person name="Kopischke S."/>
            <person name="Kubo M."/>
            <person name="Kyozuka J."/>
            <person name="Lagercrantz U."/>
            <person name="Lin S.S."/>
            <person name="Lindquist E."/>
            <person name="Lipzen A.M."/>
            <person name="Lu C.W."/>
            <person name="De Luna E."/>
            <person name="Martienssen R.A."/>
            <person name="Minamino N."/>
            <person name="Mizutani M."/>
            <person name="Mizutani M."/>
            <person name="Mochizuki N."/>
            <person name="Monte I."/>
            <person name="Mosher R."/>
            <person name="Nagasaki H."/>
            <person name="Nakagami H."/>
            <person name="Naramoto S."/>
            <person name="Nishitani K."/>
            <person name="Ohtani M."/>
            <person name="Okamoto T."/>
            <person name="Okumura M."/>
            <person name="Phillips J."/>
            <person name="Pollak B."/>
            <person name="Reinders A."/>
            <person name="Rovekamp M."/>
            <person name="Sano R."/>
            <person name="Sawa S."/>
            <person name="Schmid M.W."/>
            <person name="Shirakawa M."/>
            <person name="Solano R."/>
            <person name="Spunde A."/>
            <person name="Suetsugu N."/>
            <person name="Sugano S."/>
            <person name="Sugiyama A."/>
            <person name="Sun R."/>
            <person name="Suzuki Y."/>
            <person name="Takenaka M."/>
            <person name="Takezawa D."/>
            <person name="Tomogane H."/>
            <person name="Tsuzuki M."/>
            <person name="Ueda T."/>
            <person name="Umeda M."/>
            <person name="Ward J.M."/>
            <person name="Watanabe Y."/>
            <person name="Yazaki K."/>
            <person name="Yokoyama R."/>
            <person name="Yoshitake Y."/>
            <person name="Yotsui I."/>
            <person name="Zachgo S."/>
            <person name="Schmutz J."/>
        </authorList>
    </citation>
    <scope>NUCLEOTIDE SEQUENCE [LARGE SCALE GENOMIC DNA]</scope>
    <source>
        <strain evidence="10">Tak-1</strain>
    </source>
</reference>
<dbReference type="SMART" id="SM00438">
    <property type="entry name" value="ZnF_NFX"/>
    <property type="match status" value="11"/>
</dbReference>
<organism evidence="9 10">
    <name type="scientific">Marchantia polymorpha</name>
    <name type="common">Common liverwort</name>
    <name type="synonym">Marchantia aquatica</name>
    <dbReference type="NCBI Taxonomy" id="3197"/>
    <lineage>
        <taxon>Eukaryota</taxon>
        <taxon>Viridiplantae</taxon>
        <taxon>Streptophyta</taxon>
        <taxon>Embryophyta</taxon>
        <taxon>Marchantiophyta</taxon>
        <taxon>Marchantiopsida</taxon>
        <taxon>Marchantiidae</taxon>
        <taxon>Marchantiales</taxon>
        <taxon>Marchantiaceae</taxon>
        <taxon>Marchantia</taxon>
    </lineage>
</organism>
<evidence type="ECO:0000256" key="7">
    <source>
        <dbReference type="SAM" id="Phobius"/>
    </source>
</evidence>
<accession>A0A2R6W4N3</accession>
<keyword evidence="5" id="KW-0862">Zinc</keyword>
<keyword evidence="2" id="KW-0479">Metal-binding</keyword>
<feature type="domain" description="NF-X1-type" evidence="8">
    <location>
        <begin position="562"/>
        <end position="580"/>
    </location>
</feature>
<dbReference type="GO" id="GO:0000977">
    <property type="term" value="F:RNA polymerase II transcription regulatory region sequence-specific DNA binding"/>
    <property type="evidence" value="ECO:0000318"/>
    <property type="project" value="GO_Central"/>
</dbReference>
<evidence type="ECO:0000313" key="10">
    <source>
        <dbReference type="Proteomes" id="UP000244005"/>
    </source>
</evidence>
<keyword evidence="7" id="KW-0812">Transmembrane</keyword>
<reference evidence="9" key="2">
    <citation type="submission" date="2017-12" db="EMBL/GenBank/DDBJ databases">
        <title>WGS assembly of Marchantia polymorpha.</title>
        <authorList>
            <person name="Bowman J.L."/>
            <person name="Kohchi T."/>
            <person name="Yamato K.T."/>
            <person name="Jenkins J."/>
            <person name="Shu S."/>
            <person name="Ishizaki K."/>
            <person name="Yamaoka S."/>
            <person name="Nishihama R."/>
            <person name="Nakamura Y."/>
            <person name="Berger F."/>
            <person name="Adam C."/>
            <person name="Aki S.S."/>
            <person name="Althoff F."/>
            <person name="Araki T."/>
            <person name="Arteaga-Vazquez M.A."/>
            <person name="Balasubrmanian S."/>
            <person name="Bauer D."/>
            <person name="Boehm C.R."/>
            <person name="Briginshaw L."/>
            <person name="Caballero-Perez J."/>
            <person name="Catarino B."/>
            <person name="Chen F."/>
            <person name="Chiyoda S."/>
            <person name="Chovatia M."/>
            <person name="Davies K.M."/>
            <person name="Delmans M."/>
            <person name="Demura T."/>
            <person name="Dierschke T."/>
            <person name="Dolan L."/>
            <person name="Dorantes-Acosta A.E."/>
            <person name="Eklund D.M."/>
            <person name="Florent S.N."/>
            <person name="Flores-Sandoval E."/>
            <person name="Fujiyama A."/>
            <person name="Fukuzawa H."/>
            <person name="Galik B."/>
            <person name="Grimanelli D."/>
            <person name="Grimwood J."/>
            <person name="Grossniklaus U."/>
            <person name="Hamada T."/>
            <person name="Haseloff J."/>
            <person name="Hetherington A.J."/>
            <person name="Higo A."/>
            <person name="Hirakawa Y."/>
            <person name="Hundley H.N."/>
            <person name="Ikeda Y."/>
            <person name="Inoue K."/>
            <person name="Inoue S."/>
            <person name="Ishida S."/>
            <person name="Jia Q."/>
            <person name="Kakita M."/>
            <person name="Kanazawa T."/>
            <person name="Kawai Y."/>
            <person name="Kawashima T."/>
            <person name="Kennedy M."/>
            <person name="Kinose K."/>
            <person name="Kinoshita T."/>
            <person name="Kohara Y."/>
            <person name="Koide E."/>
            <person name="Komatsu K."/>
            <person name="Kopischke S."/>
            <person name="Kubo M."/>
            <person name="Kyozuka J."/>
            <person name="Lagercrantz U."/>
            <person name="Lin S.S."/>
            <person name="Lindquist E."/>
            <person name="Lipzen A.M."/>
            <person name="Lu C."/>
            <person name="Luna E.D."/>
            <person name="Martienssen R.A."/>
            <person name="Minamino N."/>
            <person name="Mizutani M."/>
            <person name="Mizutani M."/>
            <person name="Mochizuki N."/>
            <person name="Monte I."/>
            <person name="Mosher R."/>
            <person name="Nagasaki H."/>
            <person name="Nakagami H."/>
            <person name="Naramoto S."/>
            <person name="Nishitani K."/>
            <person name="Ohtani M."/>
            <person name="Okamoto T."/>
            <person name="Okumura M."/>
            <person name="Phillips J."/>
            <person name="Pollak B."/>
            <person name="Reinders A."/>
            <person name="Roevekamp M."/>
            <person name="Sano R."/>
            <person name="Sawa S."/>
            <person name="Schmid M.W."/>
            <person name="Shirakawa M."/>
            <person name="Solano R."/>
            <person name="Spunde A."/>
            <person name="Suetsugu N."/>
            <person name="Sugano S."/>
            <person name="Sugiyama A."/>
            <person name="Sun R."/>
            <person name="Suzuki Y."/>
            <person name="Takenaka M."/>
            <person name="Takezawa D."/>
            <person name="Tomogane H."/>
            <person name="Tsuzuki M."/>
            <person name="Ueda T."/>
            <person name="Umeda M."/>
            <person name="Ward J.M."/>
            <person name="Watanabe Y."/>
            <person name="Yazaki K."/>
            <person name="Yokoyama R."/>
            <person name="Yoshitake Y."/>
            <person name="Yotsui I."/>
            <person name="Zachgo S."/>
            <person name="Schmutz J."/>
        </authorList>
    </citation>
    <scope>NUCLEOTIDE SEQUENCE [LARGE SCALE GENOMIC DNA]</scope>
    <source>
        <strain evidence="9">Tak-1</strain>
    </source>
</reference>
<evidence type="ECO:0000256" key="3">
    <source>
        <dbReference type="ARBA" id="ARBA00022737"/>
    </source>
</evidence>
<dbReference type="Proteomes" id="UP000244005">
    <property type="component" value="Unassembled WGS sequence"/>
</dbReference>
<evidence type="ECO:0000256" key="1">
    <source>
        <dbReference type="ARBA" id="ARBA00007269"/>
    </source>
</evidence>
<dbReference type="EMBL" id="KZ772824">
    <property type="protein sequence ID" value="PTQ28826.1"/>
    <property type="molecule type" value="Genomic_DNA"/>
</dbReference>
<dbReference type="GO" id="GO:0045892">
    <property type="term" value="P:negative regulation of DNA-templated transcription"/>
    <property type="evidence" value="ECO:0007669"/>
    <property type="project" value="EnsemblPlants"/>
</dbReference>
<feature type="domain" description="NF-X1-type" evidence="8">
    <location>
        <begin position="758"/>
        <end position="779"/>
    </location>
</feature>
<feature type="domain" description="NF-X1-type" evidence="8">
    <location>
        <begin position="237"/>
        <end position="255"/>
    </location>
</feature>
<evidence type="ECO:0000256" key="5">
    <source>
        <dbReference type="ARBA" id="ARBA00022833"/>
    </source>
</evidence>
<feature type="region of interest" description="Disordered" evidence="6">
    <location>
        <begin position="1"/>
        <end position="39"/>
    </location>
</feature>
<dbReference type="GO" id="GO:0000981">
    <property type="term" value="F:DNA-binding transcription factor activity, RNA polymerase II-specific"/>
    <property type="evidence" value="ECO:0000318"/>
    <property type="project" value="GO_Central"/>
</dbReference>
<keyword evidence="3" id="KW-0677">Repeat</keyword>
<dbReference type="GO" id="GO:0009651">
    <property type="term" value="P:response to salt stress"/>
    <property type="evidence" value="ECO:0007669"/>
    <property type="project" value="EnsemblPlants"/>
</dbReference>
<dbReference type="GO" id="GO:0008270">
    <property type="term" value="F:zinc ion binding"/>
    <property type="evidence" value="ECO:0007669"/>
    <property type="project" value="UniProtKB-KW"/>
</dbReference>
<keyword evidence="10" id="KW-1185">Reference proteome</keyword>
<feature type="domain" description="NF-X1-type" evidence="8">
    <location>
        <begin position="396"/>
        <end position="416"/>
    </location>
</feature>
<feature type="compositionally biased region" description="Low complexity" evidence="6">
    <location>
        <begin position="28"/>
        <end position="39"/>
    </location>
</feature>
<dbReference type="GO" id="GO:0010310">
    <property type="term" value="P:regulation of hydrogen peroxide metabolic process"/>
    <property type="evidence" value="ECO:0007669"/>
    <property type="project" value="EnsemblPlants"/>
</dbReference>
<dbReference type="Gramene" id="Mp8g16170.1">
    <property type="protein sequence ID" value="Mp8g16170.1.cds"/>
    <property type="gene ID" value="Mp8g16170"/>
</dbReference>
<evidence type="ECO:0000256" key="2">
    <source>
        <dbReference type="ARBA" id="ARBA00022723"/>
    </source>
</evidence>
<dbReference type="EMBL" id="KZ772824">
    <property type="protein sequence ID" value="PTQ28827.1"/>
    <property type="molecule type" value="Genomic_DNA"/>
</dbReference>
<keyword evidence="7" id="KW-0472">Membrane</keyword>
<dbReference type="Gramene" id="Mp8g16170.2">
    <property type="protein sequence ID" value="Mp8g16170.2.cds"/>
    <property type="gene ID" value="Mp8g16170"/>
</dbReference>
<dbReference type="GO" id="GO:0000987">
    <property type="term" value="F:cis-regulatory region sequence-specific DNA binding"/>
    <property type="evidence" value="ECO:0007669"/>
    <property type="project" value="EnsemblPlants"/>
</dbReference>
<feature type="domain" description="NF-X1-type" evidence="8">
    <location>
        <begin position="289"/>
        <end position="308"/>
    </location>
</feature>
<feature type="domain" description="NF-X1-type" evidence="8">
    <location>
        <begin position="342"/>
        <end position="361"/>
    </location>
</feature>
<proteinExistence type="inferred from homology"/>
<dbReference type="OrthoDB" id="536399at2759"/>
<keyword evidence="4" id="KW-0863">Zinc-finger</keyword>
<dbReference type="OMA" id="KCQSVCH"/>
<name>A0A2R6W4N3_MARPO</name>